<dbReference type="InterPro" id="IPR010562">
    <property type="entry name" value="Haemolymph_juvenile_hormone-bd"/>
</dbReference>
<dbReference type="GO" id="GO:0005615">
    <property type="term" value="C:extracellular space"/>
    <property type="evidence" value="ECO:0007669"/>
    <property type="project" value="TreeGrafter"/>
</dbReference>
<gene>
    <name evidence="5" type="ORF">WA026_005434</name>
</gene>
<dbReference type="Proteomes" id="UP001431783">
    <property type="component" value="Unassembled WGS sequence"/>
</dbReference>
<sequence>MFVRSLFIVLQFVYFFQAKELPEFFQNYRCSLTKDFRNCFIEKGNKVIPVIAKGDPELHIPKMIPLELKHLQLVETPTLNLHLSDIKIYGLDEMKIRDVRLFKNYGGFSAMLEGKNLTIEGQYSVNGKILVLPIKGNGPFSLYLKNGLYKAIVTAEAYEKNGKKYFRSTGDKLEYSVENITFDLDNLFDGNKQLGDEMNRFLNENWDLLLTDFGPGIAKIVSSMHRKMFDAFTSEYAIYEIFLE</sequence>
<evidence type="ECO:0000256" key="1">
    <source>
        <dbReference type="ARBA" id="ARBA00022729"/>
    </source>
</evidence>
<reference evidence="5 6" key="1">
    <citation type="submission" date="2023-03" db="EMBL/GenBank/DDBJ databases">
        <title>Genome insight into feeding habits of ladybird beetles.</title>
        <authorList>
            <person name="Li H.-S."/>
            <person name="Huang Y.-H."/>
            <person name="Pang H."/>
        </authorList>
    </citation>
    <scope>NUCLEOTIDE SEQUENCE [LARGE SCALE GENOMIC DNA]</scope>
    <source>
        <strain evidence="5">SYSU_2023b</strain>
        <tissue evidence="5">Whole body</tissue>
    </source>
</reference>
<comment type="caution">
    <text evidence="5">The sequence shown here is derived from an EMBL/GenBank/DDBJ whole genome shotgun (WGS) entry which is preliminary data.</text>
</comment>
<evidence type="ECO:0000313" key="6">
    <source>
        <dbReference type="Proteomes" id="UP001431783"/>
    </source>
</evidence>
<dbReference type="SMART" id="SM00700">
    <property type="entry name" value="JHBP"/>
    <property type="match status" value="1"/>
</dbReference>
<protein>
    <submittedName>
        <fullName evidence="5">Uncharacterized protein</fullName>
    </submittedName>
</protein>
<dbReference type="FunFam" id="3.15.10.30:FF:000001">
    <property type="entry name" value="Takeout-like protein 1"/>
    <property type="match status" value="1"/>
</dbReference>
<evidence type="ECO:0000256" key="4">
    <source>
        <dbReference type="SAM" id="SignalP"/>
    </source>
</evidence>
<dbReference type="Pfam" id="PF06585">
    <property type="entry name" value="JHBP"/>
    <property type="match status" value="1"/>
</dbReference>
<keyword evidence="2" id="KW-0090">Biological rhythms</keyword>
<dbReference type="GO" id="GO:0007623">
    <property type="term" value="P:circadian rhythm"/>
    <property type="evidence" value="ECO:0007669"/>
    <property type="project" value="UniProtKB-ARBA"/>
</dbReference>
<feature type="chain" id="PRO_5044013555" evidence="4">
    <location>
        <begin position="19"/>
        <end position="244"/>
    </location>
</feature>
<organism evidence="5 6">
    <name type="scientific">Henosepilachna vigintioctopunctata</name>
    <dbReference type="NCBI Taxonomy" id="420089"/>
    <lineage>
        <taxon>Eukaryota</taxon>
        <taxon>Metazoa</taxon>
        <taxon>Ecdysozoa</taxon>
        <taxon>Arthropoda</taxon>
        <taxon>Hexapoda</taxon>
        <taxon>Insecta</taxon>
        <taxon>Pterygota</taxon>
        <taxon>Neoptera</taxon>
        <taxon>Endopterygota</taxon>
        <taxon>Coleoptera</taxon>
        <taxon>Polyphaga</taxon>
        <taxon>Cucujiformia</taxon>
        <taxon>Coccinelloidea</taxon>
        <taxon>Coccinellidae</taxon>
        <taxon>Epilachninae</taxon>
        <taxon>Epilachnini</taxon>
        <taxon>Henosepilachna</taxon>
    </lineage>
</organism>
<evidence type="ECO:0000313" key="5">
    <source>
        <dbReference type="EMBL" id="KAK9874602.1"/>
    </source>
</evidence>
<dbReference type="PANTHER" id="PTHR11008">
    <property type="entry name" value="PROTEIN TAKEOUT-LIKE PROTEIN"/>
    <property type="match status" value="1"/>
</dbReference>
<proteinExistence type="inferred from homology"/>
<name>A0AAW1TSV5_9CUCU</name>
<dbReference type="Gene3D" id="3.15.10.30">
    <property type="entry name" value="Haemolymph juvenile hormone binding protein"/>
    <property type="match status" value="1"/>
</dbReference>
<feature type="signal peptide" evidence="4">
    <location>
        <begin position="1"/>
        <end position="18"/>
    </location>
</feature>
<dbReference type="PANTHER" id="PTHR11008:SF32">
    <property type="entry name" value="CIRCADIAN CLOCK-CONTROLLED PROTEIN DAYWAKE-RELATED"/>
    <property type="match status" value="1"/>
</dbReference>
<comment type="similarity">
    <text evidence="3">Belongs to the TO family.</text>
</comment>
<evidence type="ECO:0000256" key="2">
    <source>
        <dbReference type="ARBA" id="ARBA00023108"/>
    </source>
</evidence>
<evidence type="ECO:0000256" key="3">
    <source>
        <dbReference type="ARBA" id="ARBA00060902"/>
    </source>
</evidence>
<dbReference type="EMBL" id="JARQZJ010000032">
    <property type="protein sequence ID" value="KAK9874602.1"/>
    <property type="molecule type" value="Genomic_DNA"/>
</dbReference>
<keyword evidence="6" id="KW-1185">Reference proteome</keyword>
<dbReference type="InterPro" id="IPR038606">
    <property type="entry name" value="To_sf"/>
</dbReference>
<dbReference type="AlphaFoldDB" id="A0AAW1TSV5"/>
<keyword evidence="1 4" id="KW-0732">Signal</keyword>
<accession>A0AAW1TSV5</accession>